<accession>A0ABU3KCV2</accession>
<dbReference type="SUPFAM" id="SSF69118">
    <property type="entry name" value="AhpD-like"/>
    <property type="match status" value="1"/>
</dbReference>
<reference evidence="2 3" key="1">
    <citation type="journal article" date="2023" name="ISME J.">
        <title>Cultivation and genomic characterization of novel and ubiquitous marine nitrite-oxidizing bacteria from the Nitrospirales.</title>
        <authorList>
            <person name="Mueller A.J."/>
            <person name="Daebeler A."/>
            <person name="Herbold C.W."/>
            <person name="Kirkegaard R.H."/>
            <person name="Daims H."/>
        </authorList>
    </citation>
    <scope>NUCLEOTIDE SEQUENCE [LARGE SCALE GENOMIC DNA]</scope>
    <source>
        <strain evidence="2 3">EB</strain>
    </source>
</reference>
<proteinExistence type="predicted"/>
<dbReference type="Pfam" id="PF02627">
    <property type="entry name" value="CMD"/>
    <property type="match status" value="1"/>
</dbReference>
<keyword evidence="2" id="KW-0560">Oxidoreductase</keyword>
<dbReference type="InterPro" id="IPR003779">
    <property type="entry name" value="CMD-like"/>
</dbReference>
<comment type="caution">
    <text evidence="2">The sequence shown here is derived from an EMBL/GenBank/DDBJ whole genome shotgun (WGS) entry which is preliminary data.</text>
</comment>
<dbReference type="NCBIfam" id="TIGR00778">
    <property type="entry name" value="ahpD_dom"/>
    <property type="match status" value="1"/>
</dbReference>
<dbReference type="Gene3D" id="1.20.1290.10">
    <property type="entry name" value="AhpD-like"/>
    <property type="match status" value="1"/>
</dbReference>
<dbReference type="EMBL" id="JAQOUE010000002">
    <property type="protein sequence ID" value="MDT7044064.1"/>
    <property type="molecule type" value="Genomic_DNA"/>
</dbReference>
<evidence type="ECO:0000313" key="2">
    <source>
        <dbReference type="EMBL" id="MDT7044064.1"/>
    </source>
</evidence>
<sequence length="182" mass="19704">MMSRLPTIQPELATGQTKQLLQGVQKKLGFAPNVMRTMANSPAVLQAYLNFSQALGKGDLSPKLREQIALVVAQDNQCEYCLAAHSAIGRTVGLSEEAIRDSRKGESPDTKDAAILEFASALVVNRGWVTDAELCTLRKAGVTDAEIAEIIANVALTIFTNYFNHVAQTKIDFPEVEELAVA</sequence>
<dbReference type="GO" id="GO:0004601">
    <property type="term" value="F:peroxidase activity"/>
    <property type="evidence" value="ECO:0007669"/>
    <property type="project" value="UniProtKB-KW"/>
</dbReference>
<protein>
    <submittedName>
        <fullName evidence="2">Peroxidase-related enzyme</fullName>
    </submittedName>
</protein>
<dbReference type="InterPro" id="IPR004675">
    <property type="entry name" value="AhpD_core"/>
</dbReference>
<dbReference type="InterPro" id="IPR010195">
    <property type="entry name" value="Uncharacterised_peroxidase-rel"/>
</dbReference>
<dbReference type="Proteomes" id="UP001250932">
    <property type="component" value="Unassembled WGS sequence"/>
</dbReference>
<keyword evidence="3" id="KW-1185">Reference proteome</keyword>
<gene>
    <name evidence="2" type="ORF">PPG34_17065</name>
</gene>
<feature type="domain" description="Carboxymuconolactone decarboxylase-like" evidence="1">
    <location>
        <begin position="42"/>
        <end position="115"/>
    </location>
</feature>
<dbReference type="PANTHER" id="PTHR35446:SF3">
    <property type="entry name" value="CMD DOMAIN-CONTAINING PROTEIN"/>
    <property type="match status" value="1"/>
</dbReference>
<evidence type="ECO:0000259" key="1">
    <source>
        <dbReference type="Pfam" id="PF02627"/>
    </source>
</evidence>
<name>A0ABU3KCV2_9BACT</name>
<dbReference type="NCBIfam" id="TIGR01926">
    <property type="entry name" value="peroxid_rel"/>
    <property type="match status" value="1"/>
</dbReference>
<dbReference type="InterPro" id="IPR029032">
    <property type="entry name" value="AhpD-like"/>
</dbReference>
<evidence type="ECO:0000313" key="3">
    <source>
        <dbReference type="Proteomes" id="UP001250932"/>
    </source>
</evidence>
<organism evidence="2 3">
    <name type="scientific">Candidatus Nitronereus thalassa</name>
    <dbReference type="NCBI Taxonomy" id="3020898"/>
    <lineage>
        <taxon>Bacteria</taxon>
        <taxon>Pseudomonadati</taxon>
        <taxon>Nitrospirota</taxon>
        <taxon>Nitrospiria</taxon>
        <taxon>Nitrospirales</taxon>
        <taxon>Nitrospiraceae</taxon>
        <taxon>Candidatus Nitronereus</taxon>
    </lineage>
</organism>
<keyword evidence="2" id="KW-0575">Peroxidase</keyword>
<dbReference type="PANTHER" id="PTHR35446">
    <property type="entry name" value="SI:CH211-175M2.5"/>
    <property type="match status" value="1"/>
</dbReference>